<organism evidence="1 2">
    <name type="scientific">Gryllotalpicola reticulitermitis</name>
    <dbReference type="NCBI Taxonomy" id="1184153"/>
    <lineage>
        <taxon>Bacteria</taxon>
        <taxon>Bacillati</taxon>
        <taxon>Actinomycetota</taxon>
        <taxon>Actinomycetes</taxon>
        <taxon>Micrococcales</taxon>
        <taxon>Microbacteriaceae</taxon>
        <taxon>Gryllotalpicola</taxon>
    </lineage>
</organism>
<name>A0ABV8QCC1_9MICO</name>
<evidence type="ECO:0000313" key="1">
    <source>
        <dbReference type="EMBL" id="MFC4245353.1"/>
    </source>
</evidence>
<evidence type="ECO:0000313" key="2">
    <source>
        <dbReference type="Proteomes" id="UP001595900"/>
    </source>
</evidence>
<protein>
    <submittedName>
        <fullName evidence="1">Uncharacterized protein</fullName>
    </submittedName>
</protein>
<comment type="caution">
    <text evidence="1">The sequence shown here is derived from an EMBL/GenBank/DDBJ whole genome shotgun (WGS) entry which is preliminary data.</text>
</comment>
<keyword evidence="2" id="KW-1185">Reference proteome</keyword>
<reference evidence="2" key="1">
    <citation type="journal article" date="2019" name="Int. J. Syst. Evol. Microbiol.">
        <title>The Global Catalogue of Microorganisms (GCM) 10K type strain sequencing project: providing services to taxonomists for standard genome sequencing and annotation.</title>
        <authorList>
            <consortium name="The Broad Institute Genomics Platform"/>
            <consortium name="The Broad Institute Genome Sequencing Center for Infectious Disease"/>
            <person name="Wu L."/>
            <person name="Ma J."/>
        </authorList>
    </citation>
    <scope>NUCLEOTIDE SEQUENCE [LARGE SCALE GENOMIC DNA]</scope>
    <source>
        <strain evidence="2">CGMCC 1.10363</strain>
    </source>
</reference>
<proteinExistence type="predicted"/>
<dbReference type="EMBL" id="JBHSCN010000023">
    <property type="protein sequence ID" value="MFC4245353.1"/>
    <property type="molecule type" value="Genomic_DNA"/>
</dbReference>
<dbReference type="RefSeq" id="WP_390232521.1">
    <property type="nucleotide sequence ID" value="NZ_JBHSCN010000023.1"/>
</dbReference>
<dbReference type="Proteomes" id="UP001595900">
    <property type="component" value="Unassembled WGS sequence"/>
</dbReference>
<gene>
    <name evidence="1" type="ORF">ACFOYW_18445</name>
</gene>
<sequence length="87" mass="9676">MSIVRATDNVTVWLDDSGVPARLLWEGTRWRVTDAPTPLDDILLAGIAHPPHVNGWPFQGTNDEGESRVFDVKVATRQECVLMGVYD</sequence>
<accession>A0ABV8QCC1</accession>